<evidence type="ECO:0000256" key="4">
    <source>
        <dbReference type="PIRSR" id="PIRSR000097-3"/>
    </source>
</evidence>
<evidence type="ECO:0000256" key="1">
    <source>
        <dbReference type="ARBA" id="ARBA00023002"/>
    </source>
</evidence>
<dbReference type="PIRSF" id="PIRSF000097">
    <property type="entry name" value="AKR"/>
    <property type="match status" value="1"/>
</dbReference>
<dbReference type="InterPro" id="IPR020471">
    <property type="entry name" value="AKR"/>
</dbReference>
<evidence type="ECO:0000256" key="2">
    <source>
        <dbReference type="PIRSR" id="PIRSR000097-1"/>
    </source>
</evidence>
<dbReference type="Gene3D" id="3.20.20.100">
    <property type="entry name" value="NADP-dependent oxidoreductase domain"/>
    <property type="match status" value="1"/>
</dbReference>
<proteinExistence type="predicted"/>
<dbReference type="FunFam" id="3.20.20.100:FF:000002">
    <property type="entry name" value="2,5-diketo-D-gluconic acid reductase A"/>
    <property type="match status" value="1"/>
</dbReference>
<keyword evidence="7" id="KW-1185">Reference proteome</keyword>
<dbReference type="PROSITE" id="PS00798">
    <property type="entry name" value="ALDOKETO_REDUCTASE_1"/>
    <property type="match status" value="1"/>
</dbReference>
<protein>
    <recommendedName>
        <fullName evidence="5">NADP-dependent oxidoreductase domain-containing protein</fullName>
    </recommendedName>
</protein>
<dbReference type="InterPro" id="IPR023210">
    <property type="entry name" value="NADP_OxRdtase_dom"/>
</dbReference>
<feature type="site" description="Lowers pKa of active site Tyr" evidence="4">
    <location>
        <position position="82"/>
    </location>
</feature>
<evidence type="ECO:0000256" key="3">
    <source>
        <dbReference type="PIRSR" id="PIRSR000097-2"/>
    </source>
</evidence>
<dbReference type="PANTHER" id="PTHR11732">
    <property type="entry name" value="ALDO/KETO REDUCTASE"/>
    <property type="match status" value="1"/>
</dbReference>
<accession>A0A9W8A8W8</accession>
<name>A0A9W8A8W8_9FUNG</name>
<dbReference type="InterPro" id="IPR018170">
    <property type="entry name" value="Aldo/ket_reductase_CS"/>
</dbReference>
<feature type="active site" description="Proton donor" evidence="2">
    <location>
        <position position="56"/>
    </location>
</feature>
<dbReference type="EMBL" id="JANBPU010000011">
    <property type="protein sequence ID" value="KAJ1920661.1"/>
    <property type="molecule type" value="Genomic_DNA"/>
</dbReference>
<reference evidence="6" key="1">
    <citation type="submission" date="2022-07" db="EMBL/GenBank/DDBJ databases">
        <title>Phylogenomic reconstructions and comparative analyses of Kickxellomycotina fungi.</title>
        <authorList>
            <person name="Reynolds N.K."/>
            <person name="Stajich J.E."/>
            <person name="Barry K."/>
            <person name="Grigoriev I.V."/>
            <person name="Crous P."/>
            <person name="Smith M.E."/>
        </authorList>
    </citation>
    <scope>NUCLEOTIDE SEQUENCE</scope>
    <source>
        <strain evidence="6">NBRC 100468</strain>
    </source>
</reference>
<dbReference type="SUPFAM" id="SSF51430">
    <property type="entry name" value="NAD(P)-linked oxidoreductase"/>
    <property type="match status" value="1"/>
</dbReference>
<keyword evidence="1" id="KW-0560">Oxidoreductase</keyword>
<dbReference type="CDD" id="cd19071">
    <property type="entry name" value="AKR_AKR1-5-like"/>
    <property type="match status" value="1"/>
</dbReference>
<evidence type="ECO:0000313" key="6">
    <source>
        <dbReference type="EMBL" id="KAJ1920661.1"/>
    </source>
</evidence>
<feature type="binding site" evidence="3">
    <location>
        <position position="115"/>
    </location>
    <ligand>
        <name>substrate</name>
    </ligand>
</feature>
<sequence>MAASNNNNSKYATFSNGRKIDTIGLGTYRAKPDELKMVIETALKIGYRHIDCARFYMNEKDIGDAIADQQIVPRSELFITSKVYRDSLRPDLLRESCLKSIKDLQCEYLDLYLIHWPFAQKPGTGHEKVTEEVLDNVQIMDSWKEMEKLVDDGLVKSIGVSNFTIQILEKMLPQCRIKPVVNQVELHPYLPQHELVKYCQDNGIVVTAYTPLGKGDGSVLNNPVINGIVEKRNRQGGSSTTGSSSITPAQVAIAWNNQRGVVVIPKSSNPKRLQENLTRITLTEDEVAQINGITTRLRIINPFPDVASLKWVFSPEEQSCPFI</sequence>
<dbReference type="Pfam" id="PF00248">
    <property type="entry name" value="Aldo_ket_red"/>
    <property type="match status" value="1"/>
</dbReference>
<dbReference type="GO" id="GO:0016616">
    <property type="term" value="F:oxidoreductase activity, acting on the CH-OH group of donors, NAD or NADP as acceptor"/>
    <property type="evidence" value="ECO:0007669"/>
    <property type="project" value="UniProtKB-ARBA"/>
</dbReference>
<dbReference type="Proteomes" id="UP001150538">
    <property type="component" value="Unassembled WGS sequence"/>
</dbReference>
<dbReference type="OrthoDB" id="416253at2759"/>
<feature type="domain" description="NADP-dependent oxidoreductase" evidence="5">
    <location>
        <begin position="23"/>
        <end position="293"/>
    </location>
</feature>
<dbReference type="InterPro" id="IPR036812">
    <property type="entry name" value="NAD(P)_OxRdtase_dom_sf"/>
</dbReference>
<evidence type="ECO:0000259" key="5">
    <source>
        <dbReference type="Pfam" id="PF00248"/>
    </source>
</evidence>
<dbReference type="AlphaFoldDB" id="A0A9W8A8W8"/>
<gene>
    <name evidence="6" type="ORF">H4219_001220</name>
</gene>
<comment type="caution">
    <text evidence="6">The sequence shown here is derived from an EMBL/GenBank/DDBJ whole genome shotgun (WGS) entry which is preliminary data.</text>
</comment>
<dbReference type="PRINTS" id="PR00069">
    <property type="entry name" value="ALDKETRDTASE"/>
</dbReference>
<organism evidence="6 7">
    <name type="scientific">Mycoemilia scoparia</name>
    <dbReference type="NCBI Taxonomy" id="417184"/>
    <lineage>
        <taxon>Eukaryota</taxon>
        <taxon>Fungi</taxon>
        <taxon>Fungi incertae sedis</taxon>
        <taxon>Zoopagomycota</taxon>
        <taxon>Kickxellomycotina</taxon>
        <taxon>Kickxellomycetes</taxon>
        <taxon>Kickxellales</taxon>
        <taxon>Kickxellaceae</taxon>
        <taxon>Mycoemilia</taxon>
    </lineage>
</organism>
<evidence type="ECO:0000313" key="7">
    <source>
        <dbReference type="Proteomes" id="UP001150538"/>
    </source>
</evidence>
<dbReference type="PROSITE" id="PS00062">
    <property type="entry name" value="ALDOKETO_REDUCTASE_2"/>
    <property type="match status" value="1"/>
</dbReference>